<dbReference type="Proteomes" id="UP000053676">
    <property type="component" value="Unassembled WGS sequence"/>
</dbReference>
<feature type="transmembrane region" description="Helical" evidence="1">
    <location>
        <begin position="60"/>
        <end position="89"/>
    </location>
</feature>
<accession>W2TY86</accession>
<protein>
    <submittedName>
        <fullName evidence="2">Uncharacterized protein</fullName>
    </submittedName>
</protein>
<keyword evidence="1" id="KW-0472">Membrane</keyword>
<dbReference type="KEGG" id="nai:NECAME_16118"/>
<evidence type="ECO:0000256" key="1">
    <source>
        <dbReference type="SAM" id="Phobius"/>
    </source>
</evidence>
<sequence length="111" mass="12690">MVRAQGRVPLRVDNYSARADLQYRVNMGAFNTLLSIIFAAVWCGAVYYDVTYQPRLGHDWYVYKLVMLTNLNFVIITIFAVFALIGVFLGSWNHLRLVLGLVRHRPRAGNA</sequence>
<name>W2TY86_NECAM</name>
<gene>
    <name evidence="2" type="ORF">NECAME_16118</name>
</gene>
<feature type="transmembrane region" description="Helical" evidence="1">
    <location>
        <begin position="28"/>
        <end position="48"/>
    </location>
</feature>
<keyword evidence="1" id="KW-0812">Transmembrane</keyword>
<dbReference type="EMBL" id="KI657486">
    <property type="protein sequence ID" value="ETN86803.1"/>
    <property type="molecule type" value="Genomic_DNA"/>
</dbReference>
<organism evidence="2 3">
    <name type="scientific">Necator americanus</name>
    <name type="common">Human hookworm</name>
    <dbReference type="NCBI Taxonomy" id="51031"/>
    <lineage>
        <taxon>Eukaryota</taxon>
        <taxon>Metazoa</taxon>
        <taxon>Ecdysozoa</taxon>
        <taxon>Nematoda</taxon>
        <taxon>Chromadorea</taxon>
        <taxon>Rhabditida</taxon>
        <taxon>Rhabditina</taxon>
        <taxon>Rhabditomorpha</taxon>
        <taxon>Strongyloidea</taxon>
        <taxon>Ancylostomatidae</taxon>
        <taxon>Bunostominae</taxon>
        <taxon>Necator</taxon>
    </lineage>
</organism>
<evidence type="ECO:0000313" key="2">
    <source>
        <dbReference type="EMBL" id="ETN86803.1"/>
    </source>
</evidence>
<evidence type="ECO:0000313" key="3">
    <source>
        <dbReference type="Proteomes" id="UP000053676"/>
    </source>
</evidence>
<reference evidence="3" key="1">
    <citation type="journal article" date="2014" name="Nat. Genet.">
        <title>Genome of the human hookworm Necator americanus.</title>
        <authorList>
            <person name="Tang Y.T."/>
            <person name="Gao X."/>
            <person name="Rosa B.A."/>
            <person name="Abubucker S."/>
            <person name="Hallsworth-Pepin K."/>
            <person name="Martin J."/>
            <person name="Tyagi R."/>
            <person name="Heizer E."/>
            <person name="Zhang X."/>
            <person name="Bhonagiri-Palsikar V."/>
            <person name="Minx P."/>
            <person name="Warren W.C."/>
            <person name="Wang Q."/>
            <person name="Zhan B."/>
            <person name="Hotez P.J."/>
            <person name="Sternberg P.W."/>
            <person name="Dougall A."/>
            <person name="Gaze S.T."/>
            <person name="Mulvenna J."/>
            <person name="Sotillo J."/>
            <person name="Ranganathan S."/>
            <person name="Rabelo E.M."/>
            <person name="Wilson R.K."/>
            <person name="Felgner P.L."/>
            <person name="Bethony J."/>
            <person name="Hawdon J.M."/>
            <person name="Gasser R.B."/>
            <person name="Loukas A."/>
            <person name="Mitreva M."/>
        </authorList>
    </citation>
    <scope>NUCLEOTIDE SEQUENCE [LARGE SCALE GENOMIC DNA]</scope>
</reference>
<dbReference type="OrthoDB" id="1898221at2759"/>
<proteinExistence type="predicted"/>
<keyword evidence="1" id="KW-1133">Transmembrane helix</keyword>
<dbReference type="AlphaFoldDB" id="W2TY86"/>
<keyword evidence="3" id="KW-1185">Reference proteome</keyword>